<keyword evidence="2" id="KW-0238">DNA-binding</keyword>
<dbReference type="PANTHER" id="PTHR46797:SF23">
    <property type="entry name" value="HTH-TYPE TRANSCRIPTIONAL REGULATOR SUTR"/>
    <property type="match status" value="1"/>
</dbReference>
<reference evidence="6" key="1">
    <citation type="journal article" date="2019" name="Int. J. Syst. Evol. Microbiol.">
        <title>The Global Catalogue of Microorganisms (GCM) 10K type strain sequencing project: providing services to taxonomists for standard genome sequencing and annotation.</title>
        <authorList>
            <consortium name="The Broad Institute Genomics Platform"/>
            <consortium name="The Broad Institute Genome Sequencing Center for Infectious Disease"/>
            <person name="Wu L."/>
            <person name="Ma J."/>
        </authorList>
    </citation>
    <scope>NUCLEOTIDE SEQUENCE [LARGE SCALE GENOMIC DNA]</scope>
    <source>
        <strain evidence="6">CCUG 43117</strain>
    </source>
</reference>
<gene>
    <name evidence="5" type="ORF">ACFPN9_00245</name>
</gene>
<comment type="caution">
    <text evidence="5">The sequence shown here is derived from an EMBL/GenBank/DDBJ whole genome shotgun (WGS) entry which is preliminary data.</text>
</comment>
<dbReference type="PANTHER" id="PTHR46797">
    <property type="entry name" value="HTH-TYPE TRANSCRIPTIONAL REGULATOR"/>
    <property type="match status" value="1"/>
</dbReference>
<keyword evidence="1" id="KW-0805">Transcription regulation</keyword>
<evidence type="ECO:0000256" key="2">
    <source>
        <dbReference type="ARBA" id="ARBA00023125"/>
    </source>
</evidence>
<dbReference type="Proteomes" id="UP001596060">
    <property type="component" value="Unassembled WGS sequence"/>
</dbReference>
<sequence length="62" mass="6747">MRKFRIAAGLSQDQVAVRMGVEQTYVSGLERGIRNPTLTTLDRAATALCVKIAELLEASDNP</sequence>
<evidence type="ECO:0000313" key="5">
    <source>
        <dbReference type="EMBL" id="MFC5503681.1"/>
    </source>
</evidence>
<dbReference type="Gene3D" id="1.10.260.40">
    <property type="entry name" value="lambda repressor-like DNA-binding domains"/>
    <property type="match status" value="1"/>
</dbReference>
<keyword evidence="6" id="KW-1185">Reference proteome</keyword>
<evidence type="ECO:0000313" key="6">
    <source>
        <dbReference type="Proteomes" id="UP001596060"/>
    </source>
</evidence>
<feature type="domain" description="HTH cro/C1-type" evidence="4">
    <location>
        <begin position="1"/>
        <end position="55"/>
    </location>
</feature>
<proteinExistence type="predicted"/>
<protein>
    <submittedName>
        <fullName evidence="5">Helix-turn-helix domain-containing protein</fullName>
    </submittedName>
</protein>
<evidence type="ECO:0000256" key="3">
    <source>
        <dbReference type="ARBA" id="ARBA00023163"/>
    </source>
</evidence>
<dbReference type="EMBL" id="JBHSLU010000003">
    <property type="protein sequence ID" value="MFC5503681.1"/>
    <property type="molecule type" value="Genomic_DNA"/>
</dbReference>
<keyword evidence="3" id="KW-0804">Transcription</keyword>
<dbReference type="InterPro" id="IPR010982">
    <property type="entry name" value="Lambda_DNA-bd_dom_sf"/>
</dbReference>
<accession>A0ABW0NUR0</accession>
<dbReference type="SMART" id="SM00530">
    <property type="entry name" value="HTH_XRE"/>
    <property type="match status" value="1"/>
</dbReference>
<dbReference type="Pfam" id="PF01381">
    <property type="entry name" value="HTH_3"/>
    <property type="match status" value="1"/>
</dbReference>
<name>A0ABW0NUR0_9HYPH</name>
<dbReference type="InterPro" id="IPR001387">
    <property type="entry name" value="Cro/C1-type_HTH"/>
</dbReference>
<evidence type="ECO:0000259" key="4">
    <source>
        <dbReference type="PROSITE" id="PS50943"/>
    </source>
</evidence>
<dbReference type="RefSeq" id="WP_245282266.1">
    <property type="nucleotide sequence ID" value="NZ_JBHSLU010000003.1"/>
</dbReference>
<dbReference type="InterPro" id="IPR050807">
    <property type="entry name" value="TransReg_Diox_bact_type"/>
</dbReference>
<dbReference type="CDD" id="cd00093">
    <property type="entry name" value="HTH_XRE"/>
    <property type="match status" value="1"/>
</dbReference>
<dbReference type="PROSITE" id="PS50943">
    <property type="entry name" value="HTH_CROC1"/>
    <property type="match status" value="1"/>
</dbReference>
<dbReference type="SUPFAM" id="SSF47413">
    <property type="entry name" value="lambda repressor-like DNA-binding domains"/>
    <property type="match status" value="1"/>
</dbReference>
<evidence type="ECO:0000256" key="1">
    <source>
        <dbReference type="ARBA" id="ARBA00023015"/>
    </source>
</evidence>
<organism evidence="5 6">
    <name type="scientific">Bosea massiliensis</name>
    <dbReference type="NCBI Taxonomy" id="151419"/>
    <lineage>
        <taxon>Bacteria</taxon>
        <taxon>Pseudomonadati</taxon>
        <taxon>Pseudomonadota</taxon>
        <taxon>Alphaproteobacteria</taxon>
        <taxon>Hyphomicrobiales</taxon>
        <taxon>Boseaceae</taxon>
        <taxon>Bosea</taxon>
    </lineage>
</organism>